<dbReference type="RefSeq" id="WP_030231314.1">
    <property type="nucleotide sequence ID" value="NZ_CP024985.1"/>
</dbReference>
<dbReference type="GeneID" id="49387635"/>
<protein>
    <submittedName>
        <fullName evidence="1">Uncharacterized protein</fullName>
    </submittedName>
</protein>
<dbReference type="KEGG" id="slx:SLAV_33275"/>
<dbReference type="NCBIfam" id="TIGR04222">
    <property type="entry name" value="near_uncomplex"/>
    <property type="match status" value="1"/>
</dbReference>
<dbReference type="AlphaFoldDB" id="A0A2K8PNW3"/>
<accession>A0A2K8PNW3</accession>
<keyword evidence="2" id="KW-1185">Reference proteome</keyword>
<dbReference type="InterPro" id="IPR026467">
    <property type="entry name" value="Ser/Gly_Cys_C_dom"/>
</dbReference>
<proteinExistence type="predicted"/>
<name>A0A2K8PNW3_STRLA</name>
<dbReference type="OrthoDB" id="4241909at2"/>
<dbReference type="EMBL" id="CP024985">
    <property type="protein sequence ID" value="ATZ28427.1"/>
    <property type="molecule type" value="Genomic_DNA"/>
</dbReference>
<evidence type="ECO:0000313" key="1">
    <source>
        <dbReference type="EMBL" id="ATZ28427.1"/>
    </source>
</evidence>
<evidence type="ECO:0000313" key="2">
    <source>
        <dbReference type="Proteomes" id="UP000231791"/>
    </source>
</evidence>
<gene>
    <name evidence="1" type="ORF">SLAV_33275</name>
</gene>
<dbReference type="Proteomes" id="UP000231791">
    <property type="component" value="Chromosome"/>
</dbReference>
<reference evidence="1 2" key="1">
    <citation type="submission" date="2017-11" db="EMBL/GenBank/DDBJ databases">
        <title>Complete genome sequence of Streptomyces lavendulae subsp. lavendulae CCM 3239 (formerly 'Streptomyces aureofaciens CCM 3239'), the producer of the angucycline-type antibiotic auricin.</title>
        <authorList>
            <person name="Busche T."/>
            <person name="Novakova R."/>
            <person name="Al'Dilaimi A."/>
            <person name="Homerova D."/>
            <person name="Feckova L."/>
            <person name="Rezuchova B."/>
            <person name="Mingyar E."/>
            <person name="Csolleiova D."/>
            <person name="Bekeova C."/>
            <person name="Winkler A."/>
            <person name="Sevcikova B."/>
            <person name="Kalinowski J."/>
            <person name="Kormanec J."/>
            <person name="Ruckert C."/>
        </authorList>
    </citation>
    <scope>NUCLEOTIDE SEQUENCE [LARGE SCALE GENOMIC DNA]</scope>
    <source>
        <strain evidence="1 2">CCM 3239</strain>
    </source>
</reference>
<dbReference type="PROSITE" id="PS51257">
    <property type="entry name" value="PROKAR_LIPOPROTEIN"/>
    <property type="match status" value="1"/>
</dbReference>
<sequence>MWRFILLVPSVLLLGAACAWRIRAFRRMAGPPVRTPRRAGEPLTVYEVAYLRDGRRAVAETAMAVLHANGRLPVVGTYGVSPAGRPREEVEAAVFAAPGNRPARDARAVRSAVTASPAVGRVVARLVAQGLAVDEAYAGRARRAEVLEAVAAVAAGCAGAGAVVWSVLAGDGPLWPLVAFALPLGAWAVVRVRRPRRYALGHGTRTGRALYRATLADDAWEPRPARSVQLPTRIRATVAAAALRGVTPGGGLAELATALAGPPPPVRPKTTPAGSRETSAPTVSDPPALGGVGCGGGCAGCGGCGGGL</sequence>
<organism evidence="1 2">
    <name type="scientific">Streptomyces lavendulae subsp. lavendulae</name>
    <dbReference type="NCBI Taxonomy" id="58340"/>
    <lineage>
        <taxon>Bacteria</taxon>
        <taxon>Bacillati</taxon>
        <taxon>Actinomycetota</taxon>
        <taxon>Actinomycetes</taxon>
        <taxon>Kitasatosporales</taxon>
        <taxon>Streptomycetaceae</taxon>
        <taxon>Streptomyces</taxon>
    </lineage>
</organism>